<organism evidence="1 2">
    <name type="scientific">Helicobacter pylori</name>
    <name type="common">Campylobacter pylori</name>
    <dbReference type="NCBI Taxonomy" id="210"/>
    <lineage>
        <taxon>Bacteria</taxon>
        <taxon>Pseudomonadati</taxon>
        <taxon>Campylobacterota</taxon>
        <taxon>Epsilonproteobacteria</taxon>
        <taxon>Campylobacterales</taxon>
        <taxon>Helicobacteraceae</taxon>
        <taxon>Helicobacter</taxon>
    </lineage>
</organism>
<feature type="non-terminal residue" evidence="1">
    <location>
        <position position="1"/>
    </location>
</feature>
<gene>
    <name evidence="1" type="ORF">EC518_16185</name>
</gene>
<protein>
    <submittedName>
        <fullName evidence="1">TonB-dependent receptor</fullName>
    </submittedName>
</protein>
<proteinExistence type="predicted"/>
<feature type="non-terminal residue" evidence="1">
    <location>
        <position position="68"/>
    </location>
</feature>
<dbReference type="EMBL" id="RJGP01001839">
    <property type="protein sequence ID" value="RVZ08653.1"/>
    <property type="molecule type" value="Genomic_DNA"/>
</dbReference>
<reference evidence="1 2" key="1">
    <citation type="submission" date="2018-11" db="EMBL/GenBank/DDBJ databases">
        <title>Genetic determinants and prediction of antibiotic resistance phenotypes in Helicobacter pylori.</title>
        <authorList>
            <person name="Wagner K."/>
        </authorList>
    </citation>
    <scope>NUCLEOTIDE SEQUENCE [LARGE SCALE GENOMIC DNA]</scope>
    <source>
        <strain evidence="1 2">ZH70</strain>
    </source>
</reference>
<comment type="caution">
    <text evidence="1">The sequence shown here is derived from an EMBL/GenBank/DDBJ whole genome shotgun (WGS) entry which is preliminary data.</text>
</comment>
<name>A0A438VDJ5_HELPX</name>
<keyword evidence="1" id="KW-0675">Receptor</keyword>
<sequence length="68" mass="7586">RNAQFDPLFDPNGVYAKFPTSLASAWEKENYPCVEDGYCTPSFSDVDKPSSQPRNLFLNNTGLNLKVA</sequence>
<evidence type="ECO:0000313" key="2">
    <source>
        <dbReference type="Proteomes" id="UP000289022"/>
    </source>
</evidence>
<dbReference type="Proteomes" id="UP000289022">
    <property type="component" value="Unassembled WGS sequence"/>
</dbReference>
<accession>A0A438VDJ5</accession>
<evidence type="ECO:0000313" key="1">
    <source>
        <dbReference type="EMBL" id="RVZ08653.1"/>
    </source>
</evidence>
<dbReference type="AlphaFoldDB" id="A0A438VDJ5"/>